<dbReference type="EMBL" id="UINC01225394">
    <property type="protein sequence ID" value="SVE55443.1"/>
    <property type="molecule type" value="Genomic_DNA"/>
</dbReference>
<proteinExistence type="predicted"/>
<dbReference type="AlphaFoldDB" id="A0A383EGA2"/>
<protein>
    <submittedName>
        <fullName evidence="1">Uncharacterized protein</fullName>
    </submittedName>
</protein>
<name>A0A383EGA2_9ZZZZ</name>
<evidence type="ECO:0000313" key="1">
    <source>
        <dbReference type="EMBL" id="SVE55443.1"/>
    </source>
</evidence>
<gene>
    <name evidence="1" type="ORF">METZ01_LOCUS508297</name>
</gene>
<accession>A0A383EGA2</accession>
<organism evidence="1">
    <name type="scientific">marine metagenome</name>
    <dbReference type="NCBI Taxonomy" id="408172"/>
    <lineage>
        <taxon>unclassified sequences</taxon>
        <taxon>metagenomes</taxon>
        <taxon>ecological metagenomes</taxon>
    </lineage>
</organism>
<reference evidence="1" key="1">
    <citation type="submission" date="2018-05" db="EMBL/GenBank/DDBJ databases">
        <authorList>
            <person name="Lanie J.A."/>
            <person name="Ng W.-L."/>
            <person name="Kazmierczak K.M."/>
            <person name="Andrzejewski T.M."/>
            <person name="Davidsen T.M."/>
            <person name="Wayne K.J."/>
            <person name="Tettelin H."/>
            <person name="Glass J.I."/>
            <person name="Rusch D."/>
            <person name="Podicherti R."/>
            <person name="Tsui H.-C.T."/>
            <person name="Winkler M.E."/>
        </authorList>
    </citation>
    <scope>NUCLEOTIDE SEQUENCE</scope>
</reference>
<sequence>MGPWKPITTEAALGVNTGAASNVSSSRYVRLFNTAAVGTEHLVTLEQSGGTDIGTFTLDGQQEAIIQKDPSDQLFAANAAVMAVGVAINSN</sequence>